<dbReference type="RefSeq" id="WP_272114651.1">
    <property type="nucleotide sequence ID" value="NZ_JADMNX010000005.1"/>
</dbReference>
<evidence type="ECO:0000256" key="5">
    <source>
        <dbReference type="ARBA" id="ARBA00022806"/>
    </source>
</evidence>
<proteinExistence type="inferred from homology"/>
<comment type="caution">
    <text evidence="12">The sequence shown here is derived from an EMBL/GenBank/DDBJ whole genome shotgun (WGS) entry which is preliminary data.</text>
</comment>
<organism evidence="12 13">
    <name type="scientific">Ruminococcus bicirculans</name>
    <name type="common">ex Wegman et al. 2014</name>
    <dbReference type="NCBI Taxonomy" id="1160721"/>
    <lineage>
        <taxon>Bacteria</taxon>
        <taxon>Bacillati</taxon>
        <taxon>Bacillota</taxon>
        <taxon>Clostridia</taxon>
        <taxon>Eubacteriales</taxon>
        <taxon>Oscillospiraceae</taxon>
        <taxon>Ruminococcus</taxon>
    </lineage>
</organism>
<feature type="domain" description="SF4 helicase" evidence="11">
    <location>
        <begin position="181"/>
        <end position="389"/>
    </location>
</feature>
<dbReference type="SUPFAM" id="SSF48024">
    <property type="entry name" value="N-terminal domain of DnaB helicase"/>
    <property type="match status" value="1"/>
</dbReference>
<evidence type="ECO:0000256" key="9">
    <source>
        <dbReference type="ARBA" id="ARBA00044969"/>
    </source>
</evidence>
<dbReference type="SUPFAM" id="SSF52540">
    <property type="entry name" value="P-loop containing nucleoside triphosphate hydrolases"/>
    <property type="match status" value="1"/>
</dbReference>
<dbReference type="InterPro" id="IPR016136">
    <property type="entry name" value="DNA_helicase_N/primase_C"/>
</dbReference>
<evidence type="ECO:0000256" key="1">
    <source>
        <dbReference type="ARBA" id="ARBA00008428"/>
    </source>
</evidence>
<comment type="catalytic activity">
    <reaction evidence="10">
        <text>ATP + H2O = ADP + phosphate + H(+)</text>
        <dbReference type="Rhea" id="RHEA:13065"/>
        <dbReference type="ChEBI" id="CHEBI:15377"/>
        <dbReference type="ChEBI" id="CHEBI:15378"/>
        <dbReference type="ChEBI" id="CHEBI:30616"/>
        <dbReference type="ChEBI" id="CHEBI:43474"/>
        <dbReference type="ChEBI" id="CHEBI:456216"/>
        <dbReference type="EC" id="5.6.2.3"/>
    </reaction>
</comment>
<name>A0AAW6DYP5_9FIRM</name>
<evidence type="ECO:0000256" key="4">
    <source>
        <dbReference type="ARBA" id="ARBA00022801"/>
    </source>
</evidence>
<dbReference type="GO" id="GO:0006260">
    <property type="term" value="P:DNA replication"/>
    <property type="evidence" value="ECO:0007669"/>
    <property type="project" value="UniProtKB-KW"/>
</dbReference>
<dbReference type="Pfam" id="PF00772">
    <property type="entry name" value="DnaB"/>
    <property type="match status" value="1"/>
</dbReference>
<dbReference type="Proteomes" id="UP001211421">
    <property type="component" value="Unassembled WGS sequence"/>
</dbReference>
<dbReference type="PANTHER" id="PTHR30153:SF2">
    <property type="entry name" value="REPLICATIVE DNA HELICASE"/>
    <property type="match status" value="1"/>
</dbReference>
<evidence type="ECO:0000313" key="13">
    <source>
        <dbReference type="Proteomes" id="UP001211421"/>
    </source>
</evidence>
<keyword evidence="7" id="KW-0238">DNA-binding</keyword>
<keyword evidence="8" id="KW-0413">Isomerase</keyword>
<dbReference type="GO" id="GO:0016787">
    <property type="term" value="F:hydrolase activity"/>
    <property type="evidence" value="ECO:0007669"/>
    <property type="project" value="UniProtKB-KW"/>
</dbReference>
<dbReference type="GO" id="GO:0005524">
    <property type="term" value="F:ATP binding"/>
    <property type="evidence" value="ECO:0007669"/>
    <property type="project" value="UniProtKB-KW"/>
</dbReference>
<evidence type="ECO:0000256" key="10">
    <source>
        <dbReference type="ARBA" id="ARBA00048954"/>
    </source>
</evidence>
<evidence type="ECO:0000256" key="6">
    <source>
        <dbReference type="ARBA" id="ARBA00022840"/>
    </source>
</evidence>
<dbReference type="InterPro" id="IPR036185">
    <property type="entry name" value="DNA_heli_DnaB-like_N_sf"/>
</dbReference>
<evidence type="ECO:0000256" key="8">
    <source>
        <dbReference type="ARBA" id="ARBA00023235"/>
    </source>
</evidence>
<dbReference type="GO" id="GO:0043139">
    <property type="term" value="F:5'-3' DNA helicase activity"/>
    <property type="evidence" value="ECO:0007669"/>
    <property type="project" value="UniProtKB-EC"/>
</dbReference>
<dbReference type="InterPro" id="IPR007693">
    <property type="entry name" value="DNA_helicase_DnaB-like_N"/>
</dbReference>
<keyword evidence="6" id="KW-0067">ATP-binding</keyword>
<evidence type="ECO:0000259" key="11">
    <source>
        <dbReference type="PROSITE" id="PS51199"/>
    </source>
</evidence>
<dbReference type="InterPro" id="IPR027417">
    <property type="entry name" value="P-loop_NTPase"/>
</dbReference>
<dbReference type="GO" id="GO:0005829">
    <property type="term" value="C:cytosol"/>
    <property type="evidence" value="ECO:0007669"/>
    <property type="project" value="TreeGrafter"/>
</dbReference>
<evidence type="ECO:0000256" key="3">
    <source>
        <dbReference type="ARBA" id="ARBA00022741"/>
    </source>
</evidence>
<dbReference type="EC" id="5.6.2.3" evidence="9"/>
<keyword evidence="2" id="KW-0235">DNA replication</keyword>
<protein>
    <recommendedName>
        <fullName evidence="9">DNA 5'-3' helicase</fullName>
        <ecNumber evidence="9">5.6.2.3</ecNumber>
    </recommendedName>
</protein>
<sequence>MRTALYDKEAESGIVATLVHHPEFIMQSDHLKPNHFYNKENGCIYWAIQELYKKGIDKIDAFNIESMINTNQAVKRMTEKFNVKDMQEFIELSSTISRSSSSEYNMLVNKVMEFAFKRELHGLLSKLSGECYNDEIDLEQLNNKVYKSIGDITEKFLATNSVEIFGDKIGELWDEVLQRRTDNGMFGLPSKFPTINNYFTYETTELVLLKARMKMGKSCFMMNEAIHKLRMGIPTVYFDTEMADRLFLERMIANISGVELKKVKSGLYNEEESAKIEEAKSWIQGQPFVHIYNPQFTNEEIYAICNILKYKIGLQFVIFDYMKGNTLDSSALYNELGGRCDFLKNEVAGVLELAVLAACQLNRQNQVADSDKLERYASVSMSWRNKTSDEIIMDGEECGNYRLNISLNRLGEQMDDSEYIDFVFDGSKMRIDETEKQHATAIEPF</sequence>
<evidence type="ECO:0000256" key="7">
    <source>
        <dbReference type="ARBA" id="ARBA00023125"/>
    </source>
</evidence>
<gene>
    <name evidence="12" type="ORF">PNV70_07805</name>
</gene>
<dbReference type="InterPro" id="IPR007694">
    <property type="entry name" value="DNA_helicase_DnaB-like_C"/>
</dbReference>
<dbReference type="GO" id="GO:0003677">
    <property type="term" value="F:DNA binding"/>
    <property type="evidence" value="ECO:0007669"/>
    <property type="project" value="UniProtKB-KW"/>
</dbReference>
<keyword evidence="4" id="KW-0378">Hydrolase</keyword>
<dbReference type="AlphaFoldDB" id="A0AAW6DYP5"/>
<evidence type="ECO:0000256" key="2">
    <source>
        <dbReference type="ARBA" id="ARBA00022705"/>
    </source>
</evidence>
<dbReference type="PROSITE" id="PS51199">
    <property type="entry name" value="SF4_HELICASE"/>
    <property type="match status" value="1"/>
</dbReference>
<dbReference type="Pfam" id="PF03796">
    <property type="entry name" value="DnaB_C"/>
    <property type="match status" value="1"/>
</dbReference>
<dbReference type="Gene3D" id="3.40.50.300">
    <property type="entry name" value="P-loop containing nucleotide triphosphate hydrolases"/>
    <property type="match status" value="1"/>
</dbReference>
<accession>A0AAW6DYP5</accession>
<keyword evidence="5 12" id="KW-0347">Helicase</keyword>
<dbReference type="EMBL" id="JAQMLS010000005">
    <property type="protein sequence ID" value="MDB8741972.1"/>
    <property type="molecule type" value="Genomic_DNA"/>
</dbReference>
<evidence type="ECO:0000313" key="12">
    <source>
        <dbReference type="EMBL" id="MDB8741972.1"/>
    </source>
</evidence>
<dbReference type="Gene3D" id="1.10.860.10">
    <property type="entry name" value="DNAb Helicase, Chain A"/>
    <property type="match status" value="1"/>
</dbReference>
<dbReference type="PANTHER" id="PTHR30153">
    <property type="entry name" value="REPLICATIVE DNA HELICASE DNAB"/>
    <property type="match status" value="1"/>
</dbReference>
<keyword evidence="3" id="KW-0547">Nucleotide-binding</keyword>
<reference evidence="12" key="1">
    <citation type="submission" date="2023-01" db="EMBL/GenBank/DDBJ databases">
        <title>Human gut microbiome strain richness.</title>
        <authorList>
            <person name="Chen-Liaw A."/>
        </authorList>
    </citation>
    <scope>NUCLEOTIDE SEQUENCE</scope>
    <source>
        <strain evidence="12">D59st1_B8_D59t2_181005</strain>
    </source>
</reference>
<comment type="similarity">
    <text evidence="1">Belongs to the helicase family. DnaB subfamily.</text>
</comment>